<name>A0A7H1Q3T0_9ACTN</name>
<dbReference type="EMBL" id="CP051006">
    <property type="protein sequence ID" value="QNT94960.1"/>
    <property type="molecule type" value="Genomic_DNA"/>
</dbReference>
<dbReference type="Proteomes" id="UP000516422">
    <property type="component" value="Chromosome"/>
</dbReference>
<feature type="region of interest" description="Disordered" evidence="1">
    <location>
        <begin position="25"/>
        <end position="47"/>
    </location>
</feature>
<dbReference type="KEGG" id="sgf:HEP81_04688"/>
<reference evidence="2 3" key="1">
    <citation type="submission" date="2020-04" db="EMBL/GenBank/DDBJ databases">
        <title>Characterization and engineering of Streptomyces griseofuscus DSM40191 as a potential heterologous host for expression of BGCs.</title>
        <authorList>
            <person name="Gren T."/>
            <person name="Whitford C.M."/>
            <person name="Mohite O.S."/>
            <person name="Joergensen T.S."/>
            <person name="Nielsen J.B."/>
            <person name="Lee S.Y."/>
            <person name="Weber T."/>
        </authorList>
    </citation>
    <scope>NUCLEOTIDE SEQUENCE [LARGE SCALE GENOMIC DNA]</scope>
    <source>
        <strain evidence="2 3">DSM 40191</strain>
    </source>
</reference>
<sequence length="73" mass="8167">MYMSAEDETERKRLEARLYAVPVSLRRPRRRTRAAAPPQPQQPQQVQRGVMTMADAQALMAQWGATDAQLGAG</sequence>
<accession>A0A7H1Q3T0</accession>
<evidence type="ECO:0000313" key="2">
    <source>
        <dbReference type="EMBL" id="QNT94960.1"/>
    </source>
</evidence>
<protein>
    <submittedName>
        <fullName evidence="2">Uncharacterized protein</fullName>
    </submittedName>
</protein>
<organism evidence="2 3">
    <name type="scientific">Streptomyces griseofuscus</name>
    <dbReference type="NCBI Taxonomy" id="146922"/>
    <lineage>
        <taxon>Bacteria</taxon>
        <taxon>Bacillati</taxon>
        <taxon>Actinomycetota</taxon>
        <taxon>Actinomycetes</taxon>
        <taxon>Kitasatosporales</taxon>
        <taxon>Streptomycetaceae</taxon>
        <taxon>Streptomyces</taxon>
    </lineage>
</organism>
<evidence type="ECO:0000313" key="3">
    <source>
        <dbReference type="Proteomes" id="UP000516422"/>
    </source>
</evidence>
<dbReference type="AlphaFoldDB" id="A0A7H1Q3T0"/>
<proteinExistence type="predicted"/>
<gene>
    <name evidence="2" type="ORF">HEP81_04688</name>
</gene>
<evidence type="ECO:0000256" key="1">
    <source>
        <dbReference type="SAM" id="MobiDB-lite"/>
    </source>
</evidence>